<keyword evidence="5" id="KW-0716">Sensory transduction</keyword>
<feature type="modified residue" description="4-aspartylphosphate" evidence="12">
    <location>
        <position position="798"/>
    </location>
</feature>
<evidence type="ECO:0000259" key="15">
    <source>
        <dbReference type="PROSITE" id="PS50110"/>
    </source>
</evidence>
<evidence type="ECO:0000256" key="12">
    <source>
        <dbReference type="PROSITE-ProRule" id="PRU00169"/>
    </source>
</evidence>
<dbReference type="AlphaFoldDB" id="A0A3L7J899"/>
<dbReference type="GO" id="GO:0006355">
    <property type="term" value="P:regulation of DNA-templated transcription"/>
    <property type="evidence" value="ECO:0007669"/>
    <property type="project" value="InterPro"/>
</dbReference>
<evidence type="ECO:0000256" key="7">
    <source>
        <dbReference type="ARBA" id="ARBA00022741"/>
    </source>
</evidence>
<dbReference type="Gene3D" id="3.30.450.270">
    <property type="match status" value="1"/>
</dbReference>
<dbReference type="PRINTS" id="PR01033">
    <property type="entry name" value="PHYTOCHROME"/>
</dbReference>
<keyword evidence="6" id="KW-0808">Transferase</keyword>
<dbReference type="SMART" id="SM00911">
    <property type="entry name" value="HWE_HK"/>
    <property type="match status" value="1"/>
</dbReference>
<keyword evidence="11" id="KW-0675">Receptor</keyword>
<evidence type="ECO:0000256" key="2">
    <source>
        <dbReference type="ARBA" id="ARBA00012438"/>
    </source>
</evidence>
<reference evidence="16 17" key="1">
    <citation type="submission" date="2018-10" db="EMBL/GenBank/DDBJ databases">
        <title>Notoacmeibacter sp. M2BS9Y-3-1, whole genome shotgun sequence.</title>
        <authorList>
            <person name="Tuo L."/>
        </authorList>
    </citation>
    <scope>NUCLEOTIDE SEQUENCE [LARGE SCALE GENOMIC DNA]</scope>
    <source>
        <strain evidence="16 17">M2BS9Y-3-1</strain>
    </source>
</reference>
<dbReference type="InterPro" id="IPR043150">
    <property type="entry name" value="Phytochrome_PHY_sf"/>
</dbReference>
<dbReference type="InterPro" id="IPR001294">
    <property type="entry name" value="Phytochrome"/>
</dbReference>
<dbReference type="PIRSF" id="PIRSF036397">
    <property type="entry name" value="Bactrphtchrm_rec"/>
    <property type="match status" value="1"/>
</dbReference>
<comment type="catalytic activity">
    <reaction evidence="1">
        <text>ATP + protein L-histidine = ADP + protein N-phospho-L-histidine.</text>
        <dbReference type="EC" id="2.7.13.3"/>
    </reaction>
</comment>
<dbReference type="Gene3D" id="3.30.450.40">
    <property type="match status" value="1"/>
</dbReference>
<dbReference type="GO" id="GO:0004673">
    <property type="term" value="F:protein histidine kinase activity"/>
    <property type="evidence" value="ECO:0007669"/>
    <property type="project" value="UniProtKB-EC"/>
</dbReference>
<dbReference type="PROSITE" id="PS50046">
    <property type="entry name" value="PHYTOCHROME_2"/>
    <property type="match status" value="1"/>
</dbReference>
<sequence length="864" mass="96254">MSDYFDVDQFSVDLTNCDREPIHLLGKVQSFGFLIAVSSDWIVSHVSENVGTFLDVEAEAMIGEPLVRFFSQQSIDTIRNRIQTLSLHSPRERLRDLPIAETGARFDVTLHVIPETGTTVLELEPSRSSDAQDEELLLVRNALPRLARHESVQRLCQDAARYLQFIIGFDRVMVYQFLQDGSGEVIAEARQSRLHPFLGLRYPASDIPKQARALYLKHPIRLIANTAEDGVPVTPARNIRGEPIDLSSSILRSVSPIHLEYLRNMDVSASMSISIVINGRLWGLFACHHETPIVVDHLKRGVAEMFGELFSLMLSTRLSDEERRSDEEVRRLTNTFSASISPSSDPIHGVTPVLREISKLLSADGFAIVIDKNRQTYGSAPSDDELVKIVRFLNTDSGNQIFSTHHIGSAFGGAETFADRAAGMLAIPISRSPRDYIIFFRREVVKTVTWAGNPDKPVVAGPNGVRLNPRKSFEAWQKEQRGQSEMWSGSDLRVAEQLRMVMLEVVLRFTDEVARERKQAQERQELLIAELNHRVRNILSLVKGIVSQSRGTNLSVSDYINILDTRIQSLARAHDQITKQNWSAASLHRMIEVEAASYLGESKDRIRIVGDDCLLEPEAFATLALVIHELTTNSAKYGALSASAGHVDVTTTMEEDGIFTIDWLERGGPAVKAPQRRGFGSTIVERSVPYELNGRATLDFELSGLHAKFELPRKHVKPAPESTERPAEPDAKRKRDISRQIESGQPKRFLVAEDNLILAMELEDLLLEYGALTVDVASNLSDAKAIAEQSELDFAILDVNLGSATSFPVAEILRERGIPFGFATGYGENLKIPESLGDRCCISKPYDRDAVRGLIHDALGQRAV</sequence>
<dbReference type="Pfam" id="PF01590">
    <property type="entry name" value="GAF"/>
    <property type="match status" value="1"/>
</dbReference>
<dbReference type="InterPro" id="IPR016132">
    <property type="entry name" value="Phyto_chromo_attachment"/>
</dbReference>
<keyword evidence="7" id="KW-0547">Nucleotide-binding</keyword>
<feature type="region of interest" description="Disordered" evidence="13">
    <location>
        <begin position="713"/>
        <end position="739"/>
    </location>
</feature>
<dbReference type="SUPFAM" id="SSF52172">
    <property type="entry name" value="CheY-like"/>
    <property type="match status" value="1"/>
</dbReference>
<evidence type="ECO:0000313" key="16">
    <source>
        <dbReference type="EMBL" id="RLQ86968.1"/>
    </source>
</evidence>
<accession>A0A3L7J899</accession>
<keyword evidence="4 12" id="KW-0597">Phosphoprotein</keyword>
<dbReference type="GO" id="GO:0005524">
    <property type="term" value="F:ATP binding"/>
    <property type="evidence" value="ECO:0007669"/>
    <property type="project" value="UniProtKB-KW"/>
</dbReference>
<evidence type="ECO:0000256" key="6">
    <source>
        <dbReference type="ARBA" id="ARBA00022679"/>
    </source>
</evidence>
<dbReference type="Pfam" id="PF00360">
    <property type="entry name" value="PHY"/>
    <property type="match status" value="1"/>
</dbReference>
<evidence type="ECO:0000256" key="9">
    <source>
        <dbReference type="ARBA" id="ARBA00022840"/>
    </source>
</evidence>
<dbReference type="PROSITE" id="PS50110">
    <property type="entry name" value="RESPONSE_REGULATORY"/>
    <property type="match status" value="1"/>
</dbReference>
<dbReference type="Gene3D" id="3.40.50.2300">
    <property type="match status" value="1"/>
</dbReference>
<keyword evidence="17" id="KW-1185">Reference proteome</keyword>
<evidence type="ECO:0000256" key="11">
    <source>
        <dbReference type="ARBA" id="ARBA00023170"/>
    </source>
</evidence>
<keyword evidence="8" id="KW-0418">Kinase</keyword>
<dbReference type="SMART" id="SM00448">
    <property type="entry name" value="REC"/>
    <property type="match status" value="1"/>
</dbReference>
<dbReference type="InterPro" id="IPR011102">
    <property type="entry name" value="Sig_transdc_His_kinase_HWE"/>
</dbReference>
<dbReference type="GO" id="GO:0009584">
    <property type="term" value="P:detection of visible light"/>
    <property type="evidence" value="ECO:0007669"/>
    <property type="project" value="InterPro"/>
</dbReference>
<evidence type="ECO:0000256" key="3">
    <source>
        <dbReference type="ARBA" id="ARBA00022543"/>
    </source>
</evidence>
<dbReference type="GO" id="GO:0009881">
    <property type="term" value="F:photoreceptor activity"/>
    <property type="evidence" value="ECO:0007669"/>
    <property type="project" value="UniProtKB-KW"/>
</dbReference>
<dbReference type="SMART" id="SM00065">
    <property type="entry name" value="GAF"/>
    <property type="match status" value="1"/>
</dbReference>
<dbReference type="InterPro" id="IPR003018">
    <property type="entry name" value="GAF"/>
</dbReference>
<dbReference type="InterPro" id="IPR013515">
    <property type="entry name" value="Phytochrome_cen-reg"/>
</dbReference>
<dbReference type="InterPro" id="IPR009219">
    <property type="entry name" value="Bactrphtchr_CheY"/>
</dbReference>
<dbReference type="Pfam" id="PF08446">
    <property type="entry name" value="PAS_2"/>
    <property type="match status" value="1"/>
</dbReference>
<evidence type="ECO:0000259" key="14">
    <source>
        <dbReference type="PROSITE" id="PS50046"/>
    </source>
</evidence>
<feature type="domain" description="Phytochrome chromophore attachment site" evidence="14">
    <location>
        <begin position="151"/>
        <end position="321"/>
    </location>
</feature>
<dbReference type="PANTHER" id="PTHR41523">
    <property type="entry name" value="TWO-COMPONENT SYSTEM SENSOR PROTEIN"/>
    <property type="match status" value="1"/>
</dbReference>
<dbReference type="SUPFAM" id="SSF55785">
    <property type="entry name" value="PYP-like sensor domain (PAS domain)"/>
    <property type="match status" value="1"/>
</dbReference>
<evidence type="ECO:0000256" key="8">
    <source>
        <dbReference type="ARBA" id="ARBA00022777"/>
    </source>
</evidence>
<dbReference type="RefSeq" id="WP_121643938.1">
    <property type="nucleotide sequence ID" value="NZ_RCWN01000001.1"/>
</dbReference>
<evidence type="ECO:0000256" key="1">
    <source>
        <dbReference type="ARBA" id="ARBA00000085"/>
    </source>
</evidence>
<dbReference type="InterPro" id="IPR036890">
    <property type="entry name" value="HATPase_C_sf"/>
</dbReference>
<dbReference type="Pfam" id="PF07536">
    <property type="entry name" value="HWE_HK"/>
    <property type="match status" value="1"/>
</dbReference>
<dbReference type="Gene3D" id="3.30.565.10">
    <property type="entry name" value="Histidine kinase-like ATPase, C-terminal domain"/>
    <property type="match status" value="1"/>
</dbReference>
<dbReference type="InterPro" id="IPR013654">
    <property type="entry name" value="PAS_2"/>
</dbReference>
<dbReference type="InterPro" id="IPR035965">
    <property type="entry name" value="PAS-like_dom_sf"/>
</dbReference>
<dbReference type="Proteomes" id="UP000281094">
    <property type="component" value="Unassembled WGS sequence"/>
</dbReference>
<dbReference type="GO" id="GO:0000160">
    <property type="term" value="P:phosphorelay signal transduction system"/>
    <property type="evidence" value="ECO:0007669"/>
    <property type="project" value="InterPro"/>
</dbReference>
<evidence type="ECO:0000313" key="17">
    <source>
        <dbReference type="Proteomes" id="UP000281094"/>
    </source>
</evidence>
<dbReference type="InterPro" id="IPR029016">
    <property type="entry name" value="GAF-like_dom_sf"/>
</dbReference>
<evidence type="ECO:0000256" key="4">
    <source>
        <dbReference type="ARBA" id="ARBA00022553"/>
    </source>
</evidence>
<name>A0A3L7J899_9HYPH</name>
<feature type="domain" description="Response regulatory" evidence="15">
    <location>
        <begin position="748"/>
        <end position="859"/>
    </location>
</feature>
<keyword evidence="9" id="KW-0067">ATP-binding</keyword>
<evidence type="ECO:0000256" key="13">
    <source>
        <dbReference type="SAM" id="MobiDB-lite"/>
    </source>
</evidence>
<dbReference type="InterPro" id="IPR011006">
    <property type="entry name" value="CheY-like_superfamily"/>
</dbReference>
<keyword evidence="3" id="KW-0600">Photoreceptor protein</keyword>
<dbReference type="PANTHER" id="PTHR41523:SF8">
    <property type="entry name" value="ETHYLENE RESPONSE SENSOR PROTEIN"/>
    <property type="match status" value="1"/>
</dbReference>
<dbReference type="EC" id="2.7.13.3" evidence="2"/>
<gene>
    <name evidence="16" type="ORF">D8780_00855</name>
</gene>
<dbReference type="SUPFAM" id="SSF55781">
    <property type="entry name" value="GAF domain-like"/>
    <property type="match status" value="2"/>
</dbReference>
<organism evidence="16 17">
    <name type="scientific">Notoacmeibacter ruber</name>
    <dbReference type="NCBI Taxonomy" id="2670375"/>
    <lineage>
        <taxon>Bacteria</taxon>
        <taxon>Pseudomonadati</taxon>
        <taxon>Pseudomonadota</taxon>
        <taxon>Alphaproteobacteria</taxon>
        <taxon>Hyphomicrobiales</taxon>
        <taxon>Notoacmeibacteraceae</taxon>
        <taxon>Notoacmeibacter</taxon>
    </lineage>
</organism>
<dbReference type="InterPro" id="IPR001789">
    <property type="entry name" value="Sig_transdc_resp-reg_receiver"/>
</dbReference>
<protein>
    <recommendedName>
        <fullName evidence="2">histidine kinase</fullName>
        <ecNumber evidence="2">2.7.13.3</ecNumber>
    </recommendedName>
</protein>
<dbReference type="EMBL" id="RCWN01000001">
    <property type="protein sequence ID" value="RLQ86968.1"/>
    <property type="molecule type" value="Genomic_DNA"/>
</dbReference>
<keyword evidence="10" id="KW-0157">Chromophore</keyword>
<dbReference type="Gene3D" id="3.30.450.20">
    <property type="entry name" value="PAS domain"/>
    <property type="match status" value="1"/>
</dbReference>
<proteinExistence type="predicted"/>
<comment type="caution">
    <text evidence="16">The sequence shown here is derived from an EMBL/GenBank/DDBJ whole genome shotgun (WGS) entry which is preliminary data.</text>
</comment>
<evidence type="ECO:0000256" key="5">
    <source>
        <dbReference type="ARBA" id="ARBA00022606"/>
    </source>
</evidence>
<feature type="compositionally biased region" description="Basic and acidic residues" evidence="13">
    <location>
        <begin position="722"/>
        <end position="739"/>
    </location>
</feature>
<evidence type="ECO:0000256" key="10">
    <source>
        <dbReference type="ARBA" id="ARBA00022991"/>
    </source>
</evidence>